<gene>
    <name evidence="10" type="ORF">MIND_00223000</name>
</gene>
<dbReference type="RefSeq" id="XP_037224215.1">
    <property type="nucleotide sequence ID" value="XM_037359120.1"/>
</dbReference>
<dbReference type="AlphaFoldDB" id="A0A8H6WBS0"/>
<protein>
    <submittedName>
        <fullName evidence="10">Peptidase A1 domain-containing protein</fullName>
    </submittedName>
</protein>
<dbReference type="Gene3D" id="1.25.10.10">
    <property type="entry name" value="Leucine-rich Repeat Variant"/>
    <property type="match status" value="1"/>
</dbReference>
<feature type="region of interest" description="Disordered" evidence="8">
    <location>
        <begin position="952"/>
        <end position="1124"/>
    </location>
</feature>
<dbReference type="GO" id="GO:0000793">
    <property type="term" value="C:condensed chromosome"/>
    <property type="evidence" value="ECO:0007669"/>
    <property type="project" value="TreeGrafter"/>
</dbReference>
<feature type="domain" description="Nuclear condensin complex subunit 3 C-terminal" evidence="9">
    <location>
        <begin position="587"/>
        <end position="876"/>
    </location>
</feature>
<evidence type="ECO:0000313" key="10">
    <source>
        <dbReference type="EMBL" id="KAF7312107.1"/>
    </source>
</evidence>
<keyword evidence="5" id="KW-0498">Mitosis</keyword>
<dbReference type="SUPFAM" id="SSF48371">
    <property type="entry name" value="ARM repeat"/>
    <property type="match status" value="1"/>
</dbReference>
<dbReference type="OrthoDB" id="27187at2759"/>
<feature type="region of interest" description="Disordered" evidence="8">
    <location>
        <begin position="541"/>
        <end position="576"/>
    </location>
</feature>
<dbReference type="GeneID" id="59341636"/>
<dbReference type="EMBL" id="JACAZF010000002">
    <property type="protein sequence ID" value="KAF7312107.1"/>
    <property type="molecule type" value="Genomic_DNA"/>
</dbReference>
<dbReference type="PANTHER" id="PTHR14418">
    <property type="entry name" value="CONDENSIN COMPLEX SUBUNIT 3-RELATED"/>
    <property type="match status" value="1"/>
</dbReference>
<dbReference type="InterPro" id="IPR016024">
    <property type="entry name" value="ARM-type_fold"/>
</dbReference>
<accession>A0A8H6WBS0</accession>
<dbReference type="InterPro" id="IPR011989">
    <property type="entry name" value="ARM-like"/>
</dbReference>
<evidence type="ECO:0000313" key="11">
    <source>
        <dbReference type="Proteomes" id="UP000636479"/>
    </source>
</evidence>
<feature type="compositionally biased region" description="Basic residues" evidence="8">
    <location>
        <begin position="1021"/>
        <end position="1036"/>
    </location>
</feature>
<evidence type="ECO:0000256" key="5">
    <source>
        <dbReference type="ARBA" id="ARBA00022776"/>
    </source>
</evidence>
<evidence type="ECO:0000256" key="2">
    <source>
        <dbReference type="ARBA" id="ARBA00006533"/>
    </source>
</evidence>
<name>A0A8H6WBS0_9AGAR</name>
<feature type="compositionally biased region" description="Basic residues" evidence="8">
    <location>
        <begin position="986"/>
        <end position="999"/>
    </location>
</feature>
<keyword evidence="7" id="KW-0131">Cell cycle</keyword>
<dbReference type="InterPro" id="IPR025977">
    <property type="entry name" value="Cnd3_C"/>
</dbReference>
<keyword evidence="4" id="KW-0132">Cell division</keyword>
<keyword evidence="11" id="KW-1185">Reference proteome</keyword>
<evidence type="ECO:0000256" key="3">
    <source>
        <dbReference type="ARBA" id="ARBA00022454"/>
    </source>
</evidence>
<evidence type="ECO:0000259" key="9">
    <source>
        <dbReference type="Pfam" id="PF12719"/>
    </source>
</evidence>
<organism evidence="10 11">
    <name type="scientific">Mycena indigotica</name>
    <dbReference type="NCBI Taxonomy" id="2126181"/>
    <lineage>
        <taxon>Eukaryota</taxon>
        <taxon>Fungi</taxon>
        <taxon>Dikarya</taxon>
        <taxon>Basidiomycota</taxon>
        <taxon>Agaricomycotina</taxon>
        <taxon>Agaricomycetes</taxon>
        <taxon>Agaricomycetidae</taxon>
        <taxon>Agaricales</taxon>
        <taxon>Marasmiineae</taxon>
        <taxon>Mycenaceae</taxon>
        <taxon>Mycena</taxon>
    </lineage>
</organism>
<proteinExistence type="inferred from homology"/>
<reference evidence="10" key="1">
    <citation type="submission" date="2020-05" db="EMBL/GenBank/DDBJ databases">
        <title>Mycena genomes resolve the evolution of fungal bioluminescence.</title>
        <authorList>
            <person name="Tsai I.J."/>
        </authorList>
    </citation>
    <scope>NUCLEOTIDE SEQUENCE</scope>
    <source>
        <strain evidence="10">171206Taipei</strain>
    </source>
</reference>
<feature type="compositionally biased region" description="Basic and acidic residues" evidence="8">
    <location>
        <begin position="1075"/>
        <end position="1084"/>
    </location>
</feature>
<dbReference type="PANTHER" id="PTHR14418:SF5">
    <property type="entry name" value="CONDENSIN COMPLEX SUBUNIT 3"/>
    <property type="match status" value="1"/>
</dbReference>
<evidence type="ECO:0000256" key="1">
    <source>
        <dbReference type="ARBA" id="ARBA00004286"/>
    </source>
</evidence>
<comment type="similarity">
    <text evidence="2">Belongs to the CND3 (condensin subunit 3) family.</text>
</comment>
<comment type="caution">
    <text evidence="10">The sequence shown here is derived from an EMBL/GenBank/DDBJ whole genome shotgun (WGS) entry which is preliminary data.</text>
</comment>
<feature type="compositionally biased region" description="Polar residues" evidence="8">
    <location>
        <begin position="556"/>
        <end position="565"/>
    </location>
</feature>
<dbReference type="Pfam" id="PF12719">
    <property type="entry name" value="Cnd3"/>
    <property type="match status" value="1"/>
</dbReference>
<feature type="compositionally biased region" description="Acidic residues" evidence="8">
    <location>
        <begin position="1042"/>
        <end position="1058"/>
    </location>
</feature>
<evidence type="ECO:0000256" key="8">
    <source>
        <dbReference type="SAM" id="MobiDB-lite"/>
    </source>
</evidence>
<dbReference type="Proteomes" id="UP000636479">
    <property type="component" value="Unassembled WGS sequence"/>
</dbReference>
<evidence type="ECO:0000256" key="4">
    <source>
        <dbReference type="ARBA" id="ARBA00022618"/>
    </source>
</evidence>
<comment type="subcellular location">
    <subcellularLocation>
        <location evidence="1">Chromosome</location>
    </subcellularLocation>
</comment>
<dbReference type="InterPro" id="IPR027165">
    <property type="entry name" value="CND3"/>
</dbReference>
<dbReference type="GO" id="GO:0051301">
    <property type="term" value="P:cell division"/>
    <property type="evidence" value="ECO:0007669"/>
    <property type="project" value="UniProtKB-KW"/>
</dbReference>
<evidence type="ECO:0000256" key="7">
    <source>
        <dbReference type="ARBA" id="ARBA00023306"/>
    </source>
</evidence>
<dbReference type="GO" id="GO:0000796">
    <property type="term" value="C:condensin complex"/>
    <property type="evidence" value="ECO:0007669"/>
    <property type="project" value="InterPro"/>
</dbReference>
<sequence>MPGRVVDIAADVAAIFDQVQRSTANHQKNYVAAYKLHSRQTLDRHGNRDDRGANEFAEAFLFAILKVLPTKKGATAADRVVKFVAGYFQYLNERDSEDEGADQDGLDTTTLASRFIDKILRSLLGGFKAKDKVVRYRVVDFVAGMVEQLGTIDEHTYSDLREHLLDRLHDKEATIRVKVIISLSKLAEAEDLEELKKAGRQSIPELLLEVITADPAPEVRRIAAVNIPLDPLTDDLKAALFSRIRDEDASVRKIMYSHVFEKEAHDDGAFPPRSLTIANREYIVRSGLGDREPAVRSAAASMLGVWYDRLSTVKAEEDLVSQLQEVDISATREKPAPREQEQREKTIENLTQFLSLFDLHQQELEADGETQRGKVAADALKSLLTTRKGLEREIYFGDAYFDKLTPERTFLVRVFVEHCANGRNELLEDCGIPVVTRCAFLAQEWFSKVISNDDDITLKAEVRDELREARELIVGELLSFAVHLDYGDETGRRKMHLVIQNMLGHENTPSSLLTRCLDVLRKLTTDERDLIRQVVEMISNLRDEPDEDAGDRTMDSIDSSQQTPRKQPVRKDLTPQQQQAADAIDLRCLALSIALLERLDGTFEDNSTLQGVFQDLIMPSVGRADSNLQLQGLVGFGLSCLVTPNLAAKFLPALLDQSTKTVSDDTRMTIFKIVFDVLLGQPNLKHDVKGQSQEFLVKKFQEECDKKGNCHPETLALLSLGLSKLVLHSLVDDPKMVMEHLFRAYFSPYNRENQRLLQCLTYFINMYGRCAASNQQIMRELFTKVLKETAEMYRDFEDDEDDVGNLDLANVTGMWVECTNPLELMDTPGLSSEPKAEDMMVQFALAEDVLRLILREKNMHKDQRKLLCQMLGKLYIPDEVADTDRVYTLRLLISHVNLYRPVKDATANNALKKFDAKIGKQFEKQLGGFSEEDYRKMEQLKDLFEFLDDVIPDDDEEDAPKKGRKRRSDSIMSTTDDDTASVASSRRTRAKPKSKKRRLSTSDDEDSDSDRDTVRGTPPPPRRRMPQRSAATKKKPQVIVISDDEPEDDNNGESSSDDDQFHASRRRGAGKKKRRESEEARLDADINAMLDEGPSVSTVGHDSIMDSDDDDVEEVNDLLVDDDE</sequence>
<keyword evidence="6" id="KW-0226">DNA condensation</keyword>
<feature type="compositionally biased region" description="Basic residues" evidence="8">
    <location>
        <begin position="1063"/>
        <end position="1074"/>
    </location>
</feature>
<feature type="compositionally biased region" description="Acidic residues" evidence="8">
    <location>
        <begin position="1105"/>
        <end position="1124"/>
    </location>
</feature>
<dbReference type="GO" id="GO:0007076">
    <property type="term" value="P:mitotic chromosome condensation"/>
    <property type="evidence" value="ECO:0007669"/>
    <property type="project" value="InterPro"/>
</dbReference>
<keyword evidence="3" id="KW-0158">Chromosome</keyword>
<evidence type="ECO:0000256" key="6">
    <source>
        <dbReference type="ARBA" id="ARBA00023067"/>
    </source>
</evidence>